<sequence length="56" mass="6608">MKSYSNPFIIGLRTIFGKYPFEAKLKGHEKVVITSRVYKITSYYAFLYLARKKVKN</sequence>
<reference evidence="1" key="1">
    <citation type="journal article" date="2020" name="bioRxiv">
        <title>A rank-normalized archaeal taxonomy based on genome phylogeny resolves widespread incomplete and uneven classifications.</title>
        <authorList>
            <person name="Rinke C."/>
            <person name="Chuvochina M."/>
            <person name="Mussig A.J."/>
            <person name="Chaumeil P.-A."/>
            <person name="Waite D.W."/>
            <person name="Whitman W.B."/>
            <person name="Parks D.H."/>
            <person name="Hugenholtz P."/>
        </authorList>
    </citation>
    <scope>NUCLEOTIDE SEQUENCE</scope>
    <source>
        <strain evidence="1">UBA8838</strain>
    </source>
</reference>
<protein>
    <submittedName>
        <fullName evidence="1">Uncharacterized protein</fullName>
    </submittedName>
</protein>
<dbReference type="EMBL" id="DUJO01000040">
    <property type="protein sequence ID" value="HII74428.1"/>
    <property type="molecule type" value="Genomic_DNA"/>
</dbReference>
<gene>
    <name evidence="1" type="ORF">HA332_08680</name>
</gene>
<comment type="caution">
    <text evidence="1">The sequence shown here is derived from an EMBL/GenBank/DDBJ whole genome shotgun (WGS) entry which is preliminary data.</text>
</comment>
<organism evidence="1 2">
    <name type="scientific">Sulfurisphaera tokodaii</name>
    <dbReference type="NCBI Taxonomy" id="111955"/>
    <lineage>
        <taxon>Archaea</taxon>
        <taxon>Thermoproteota</taxon>
        <taxon>Thermoprotei</taxon>
        <taxon>Sulfolobales</taxon>
        <taxon>Sulfolobaceae</taxon>
        <taxon>Sulfurisphaera</taxon>
    </lineage>
</organism>
<proteinExistence type="predicted"/>
<evidence type="ECO:0000313" key="2">
    <source>
        <dbReference type="Proteomes" id="UP000646844"/>
    </source>
</evidence>
<dbReference type="Proteomes" id="UP000646844">
    <property type="component" value="Unassembled WGS sequence"/>
</dbReference>
<evidence type="ECO:0000313" key="1">
    <source>
        <dbReference type="EMBL" id="HII74428.1"/>
    </source>
</evidence>
<accession>A0A832TRV7</accession>
<dbReference type="AlphaFoldDB" id="A0A832TRV7"/>
<name>A0A832TRV7_9CREN</name>